<keyword evidence="2 5" id="KW-0812">Transmembrane</keyword>
<evidence type="ECO:0000313" key="7">
    <source>
        <dbReference type="Proteomes" id="UP000770889"/>
    </source>
</evidence>
<gene>
    <name evidence="6" type="ORF">KME65_02295</name>
</gene>
<protein>
    <submittedName>
        <fullName evidence="6">Isoprenylcysteine carboxylmethyltransferase family protein</fullName>
    </submittedName>
</protein>
<dbReference type="GO" id="GO:0004671">
    <property type="term" value="F:protein C-terminal S-isoprenylcysteine carboxyl O-methyltransferase activity"/>
    <property type="evidence" value="ECO:0007669"/>
    <property type="project" value="InterPro"/>
</dbReference>
<keyword evidence="4 5" id="KW-0472">Membrane</keyword>
<sequence length="164" mass="19051">MALVSSFFEYLVWEREIWLVWQILGFGMIAGKIILKRRCLALLGGFYSLYIEVHPQQKLVTSGPYSVVRHPCFLSSILEVFAICLVANAWLTMLVFGSLITALYNVRARMEERILLSFFGEEYRYYQSKVPALMPCIKCIFSRHQSRQEREASSMPCMTRDDSK</sequence>
<comment type="subcellular location">
    <subcellularLocation>
        <location evidence="1">Membrane</location>
        <topology evidence="1">Multi-pass membrane protein</topology>
    </subcellularLocation>
</comment>
<evidence type="ECO:0000256" key="5">
    <source>
        <dbReference type="SAM" id="Phobius"/>
    </source>
</evidence>
<reference evidence="6 7" key="1">
    <citation type="submission" date="2021-05" db="EMBL/GenBank/DDBJ databases">
        <title>Genetic and Functional Diversity in Clade A Lucinid endosymbionts from the Bahamas.</title>
        <authorList>
            <person name="Giani N.M."/>
            <person name="Engel A.S."/>
            <person name="Campbell B.J."/>
        </authorList>
    </citation>
    <scope>NUCLEOTIDE SEQUENCE [LARGE SCALE GENOMIC DNA]</scope>
    <source>
        <strain evidence="6">LUC16012Gg_MoonRockCtena</strain>
    </source>
</reference>
<evidence type="ECO:0000256" key="1">
    <source>
        <dbReference type="ARBA" id="ARBA00004141"/>
    </source>
</evidence>
<name>A0A944QTB7_9GAMM</name>
<comment type="caution">
    <text evidence="6">The sequence shown here is derived from an EMBL/GenBank/DDBJ whole genome shotgun (WGS) entry which is preliminary data.</text>
</comment>
<feature type="transmembrane region" description="Helical" evidence="5">
    <location>
        <begin position="77"/>
        <end position="104"/>
    </location>
</feature>
<evidence type="ECO:0000256" key="4">
    <source>
        <dbReference type="ARBA" id="ARBA00023136"/>
    </source>
</evidence>
<dbReference type="Gene3D" id="1.20.120.1630">
    <property type="match status" value="1"/>
</dbReference>
<evidence type="ECO:0000256" key="3">
    <source>
        <dbReference type="ARBA" id="ARBA00022989"/>
    </source>
</evidence>
<dbReference type="AlphaFoldDB" id="A0A944QTB7"/>
<evidence type="ECO:0000256" key="2">
    <source>
        <dbReference type="ARBA" id="ARBA00022692"/>
    </source>
</evidence>
<organism evidence="6 7">
    <name type="scientific">Candidatus Thiodiazotropha taylori</name>
    <dbReference type="NCBI Taxonomy" id="2792791"/>
    <lineage>
        <taxon>Bacteria</taxon>
        <taxon>Pseudomonadati</taxon>
        <taxon>Pseudomonadota</taxon>
        <taxon>Gammaproteobacteria</taxon>
        <taxon>Chromatiales</taxon>
        <taxon>Sedimenticolaceae</taxon>
        <taxon>Candidatus Thiodiazotropha</taxon>
    </lineage>
</organism>
<accession>A0A944QTB7</accession>
<keyword evidence="3 5" id="KW-1133">Transmembrane helix</keyword>
<dbReference type="PANTHER" id="PTHR12714:SF9">
    <property type="entry name" value="PROTEIN-S-ISOPRENYLCYSTEINE O-METHYLTRANSFERASE"/>
    <property type="match status" value="1"/>
</dbReference>
<proteinExistence type="predicted"/>
<dbReference type="Proteomes" id="UP000770889">
    <property type="component" value="Unassembled WGS sequence"/>
</dbReference>
<dbReference type="Pfam" id="PF04140">
    <property type="entry name" value="ICMT"/>
    <property type="match status" value="1"/>
</dbReference>
<dbReference type="InterPro" id="IPR007269">
    <property type="entry name" value="ICMT_MeTrfase"/>
</dbReference>
<dbReference type="EMBL" id="JAHHGM010000002">
    <property type="protein sequence ID" value="MBT2987769.1"/>
    <property type="molecule type" value="Genomic_DNA"/>
</dbReference>
<dbReference type="GO" id="GO:0016020">
    <property type="term" value="C:membrane"/>
    <property type="evidence" value="ECO:0007669"/>
    <property type="project" value="UniProtKB-SubCell"/>
</dbReference>
<dbReference type="PANTHER" id="PTHR12714">
    <property type="entry name" value="PROTEIN-S ISOPRENYLCYSTEINE O-METHYLTRANSFERASE"/>
    <property type="match status" value="1"/>
</dbReference>
<evidence type="ECO:0000313" key="6">
    <source>
        <dbReference type="EMBL" id="MBT2987769.1"/>
    </source>
</evidence>